<keyword evidence="3 5" id="KW-1133">Transmembrane helix</keyword>
<feature type="transmembrane region" description="Helical" evidence="5">
    <location>
        <begin position="85"/>
        <end position="101"/>
    </location>
</feature>
<dbReference type="PATRIC" id="fig|36861.3.peg.3174"/>
<feature type="transmembrane region" description="Helical" evidence="5">
    <location>
        <begin position="323"/>
        <end position="346"/>
    </location>
</feature>
<feature type="transmembrane region" description="Helical" evidence="5">
    <location>
        <begin position="44"/>
        <end position="64"/>
    </location>
</feature>
<feature type="transmembrane region" description="Helical" evidence="5">
    <location>
        <begin position="401"/>
        <end position="421"/>
    </location>
</feature>
<keyword evidence="8" id="KW-1185">Reference proteome</keyword>
<evidence type="ECO:0000313" key="8">
    <source>
        <dbReference type="Proteomes" id="UP000064243"/>
    </source>
</evidence>
<dbReference type="GO" id="GO:0016020">
    <property type="term" value="C:membrane"/>
    <property type="evidence" value="ECO:0007669"/>
    <property type="project" value="InterPro"/>
</dbReference>
<feature type="transmembrane region" description="Helical" evidence="5">
    <location>
        <begin position="107"/>
        <end position="128"/>
    </location>
</feature>
<gene>
    <name evidence="7" type="ORF">ABW22_16090</name>
</gene>
<feature type="domain" description="Major facilitator superfamily (MFS) profile" evidence="6">
    <location>
        <begin position="14"/>
        <end position="426"/>
    </location>
</feature>
<evidence type="ECO:0000256" key="1">
    <source>
        <dbReference type="ARBA" id="ARBA00004127"/>
    </source>
</evidence>
<accession>A0A106BFK8</accession>
<dbReference type="InterPro" id="IPR036259">
    <property type="entry name" value="MFS_trans_sf"/>
</dbReference>
<dbReference type="GO" id="GO:0061513">
    <property type="term" value="F:glucose 6-phosphate:phosphate antiporter activity"/>
    <property type="evidence" value="ECO:0007669"/>
    <property type="project" value="TreeGrafter"/>
</dbReference>
<feature type="transmembrane region" description="Helical" evidence="5">
    <location>
        <begin position="358"/>
        <end position="381"/>
    </location>
</feature>
<evidence type="ECO:0000313" key="7">
    <source>
        <dbReference type="EMBL" id="KVW91317.1"/>
    </source>
</evidence>
<organism evidence="7 8">
    <name type="scientific">Thiobacillus denitrificans</name>
    <dbReference type="NCBI Taxonomy" id="36861"/>
    <lineage>
        <taxon>Bacteria</taxon>
        <taxon>Pseudomonadati</taxon>
        <taxon>Pseudomonadota</taxon>
        <taxon>Betaproteobacteria</taxon>
        <taxon>Nitrosomonadales</taxon>
        <taxon>Thiobacillaceae</taxon>
        <taxon>Thiobacillus</taxon>
    </lineage>
</organism>
<feature type="transmembrane region" description="Helical" evidence="5">
    <location>
        <begin position="232"/>
        <end position="254"/>
    </location>
</feature>
<name>A0A106BFK8_THIDE</name>
<evidence type="ECO:0000256" key="3">
    <source>
        <dbReference type="ARBA" id="ARBA00022989"/>
    </source>
</evidence>
<dbReference type="STRING" id="1123392.GCA_000376425_02647"/>
<keyword evidence="4 5" id="KW-0472">Membrane</keyword>
<reference evidence="7 8" key="1">
    <citation type="journal article" date="2015" name="Appl. Environ. Microbiol.">
        <title>Aerobic and Anaerobic Thiosulfate Oxidation by a Cold-Adapted, Subglacial Chemoautotroph.</title>
        <authorList>
            <person name="Harrold Z.R."/>
            <person name="Skidmore M.L."/>
            <person name="Hamilton T.L."/>
            <person name="Desch L."/>
            <person name="Amada K."/>
            <person name="van Gelder W."/>
            <person name="Glover K."/>
            <person name="Roden E.E."/>
            <person name="Boyd E.S."/>
        </authorList>
    </citation>
    <scope>NUCLEOTIDE SEQUENCE [LARGE SCALE GENOMIC DNA]</scope>
    <source>
        <strain evidence="7 8">RG</strain>
    </source>
</reference>
<dbReference type="InterPro" id="IPR051337">
    <property type="entry name" value="OPA_Antiporter"/>
</dbReference>
<sequence length="435" mass="45822">MTSLHPPSRLPPDSLAWLTWGLLASLYFVGYFQRVAPAVMVDELMRDFSITATMLGNLSALYFYTYAAMQIPSGLLADAAGPRRVATAAAVVAAAGIVLFAQAESLWMASLGRALIGASVAVAFVACMKLAGHWFPANRFATVTGISLLIGNLGGVLAGVPLSEAVASVGWRSAMLASAGVTLVLAAVVWLGVRDDPSERGYASHAHPEALNTAAMSPRRSLKRVISERDTWLLFFAGGLIAAPVLTFAGLWGVPYLVQVHGLERSHAAGFTTTMLLGFAVGGPLLGALSDRMGRRKLPYLGATLVHALGWLAFLLFDELSASALTLLFAVIGFSAGGLIIGFAFAREVNHPGAAGTVGGVVNMAVLGFAAIQQSAMGWILDRNWQGAMIEGARIYDAAAYHAAFLWLAFSAVGAVLFVALTRETYCRLRFDAGD</sequence>
<dbReference type="Gene3D" id="1.20.1250.20">
    <property type="entry name" value="MFS general substrate transporter like domains"/>
    <property type="match status" value="2"/>
</dbReference>
<dbReference type="PROSITE" id="PS50850">
    <property type="entry name" value="MFS"/>
    <property type="match status" value="1"/>
</dbReference>
<feature type="transmembrane region" description="Helical" evidence="5">
    <location>
        <begin position="298"/>
        <end position="317"/>
    </location>
</feature>
<dbReference type="SUPFAM" id="SSF103473">
    <property type="entry name" value="MFS general substrate transporter"/>
    <property type="match status" value="1"/>
</dbReference>
<evidence type="ECO:0000256" key="2">
    <source>
        <dbReference type="ARBA" id="ARBA00022692"/>
    </source>
</evidence>
<evidence type="ECO:0000256" key="4">
    <source>
        <dbReference type="ARBA" id="ARBA00023136"/>
    </source>
</evidence>
<dbReference type="GO" id="GO:0035435">
    <property type="term" value="P:phosphate ion transmembrane transport"/>
    <property type="evidence" value="ECO:0007669"/>
    <property type="project" value="TreeGrafter"/>
</dbReference>
<dbReference type="PANTHER" id="PTHR43826:SF3">
    <property type="entry name" value="GLUCOSE-6-PHOSPHATE EXCHANGER SLC37A4"/>
    <property type="match status" value="1"/>
</dbReference>
<evidence type="ECO:0000256" key="5">
    <source>
        <dbReference type="SAM" id="Phobius"/>
    </source>
</evidence>
<dbReference type="PANTHER" id="PTHR43826">
    <property type="entry name" value="GLUCOSE-6-PHOSPHATE EXCHANGER SLC37A4"/>
    <property type="match status" value="1"/>
</dbReference>
<evidence type="ECO:0000259" key="6">
    <source>
        <dbReference type="PROSITE" id="PS50850"/>
    </source>
</evidence>
<feature type="transmembrane region" description="Helical" evidence="5">
    <location>
        <begin position="15"/>
        <end position="32"/>
    </location>
</feature>
<dbReference type="AlphaFoldDB" id="A0A106BFK8"/>
<feature type="transmembrane region" description="Helical" evidence="5">
    <location>
        <begin position="174"/>
        <end position="193"/>
    </location>
</feature>
<protein>
    <recommendedName>
        <fullName evidence="6">Major facilitator superfamily (MFS) profile domain-containing protein</fullName>
    </recommendedName>
</protein>
<comment type="caution">
    <text evidence="7">The sequence shown here is derived from an EMBL/GenBank/DDBJ whole genome shotgun (WGS) entry which is preliminary data.</text>
</comment>
<dbReference type="Pfam" id="PF07690">
    <property type="entry name" value="MFS_1"/>
    <property type="match status" value="1"/>
</dbReference>
<dbReference type="InterPro" id="IPR011701">
    <property type="entry name" value="MFS"/>
</dbReference>
<keyword evidence="2 5" id="KW-0812">Transmembrane</keyword>
<dbReference type="InterPro" id="IPR020846">
    <property type="entry name" value="MFS_dom"/>
</dbReference>
<dbReference type="PROSITE" id="PS00216">
    <property type="entry name" value="SUGAR_TRANSPORT_1"/>
    <property type="match status" value="1"/>
</dbReference>
<dbReference type="Proteomes" id="UP000064243">
    <property type="component" value="Unassembled WGS sequence"/>
</dbReference>
<dbReference type="RefSeq" id="WP_059759276.1">
    <property type="nucleotide sequence ID" value="NZ_LDUG01000061.1"/>
</dbReference>
<comment type="subcellular location">
    <subcellularLocation>
        <location evidence="1">Endomembrane system</location>
        <topology evidence="1">Multi-pass membrane protein</topology>
    </subcellularLocation>
</comment>
<feature type="transmembrane region" description="Helical" evidence="5">
    <location>
        <begin position="266"/>
        <end position="286"/>
    </location>
</feature>
<dbReference type="InterPro" id="IPR005829">
    <property type="entry name" value="Sugar_transporter_CS"/>
</dbReference>
<proteinExistence type="predicted"/>
<dbReference type="EMBL" id="LDUG01000061">
    <property type="protein sequence ID" value="KVW91317.1"/>
    <property type="molecule type" value="Genomic_DNA"/>
</dbReference>
<dbReference type="GO" id="GO:0012505">
    <property type="term" value="C:endomembrane system"/>
    <property type="evidence" value="ECO:0007669"/>
    <property type="project" value="UniProtKB-SubCell"/>
</dbReference>